<dbReference type="PANTHER" id="PTHR12526">
    <property type="entry name" value="GLYCOSYLTRANSFERASE"/>
    <property type="match status" value="1"/>
</dbReference>
<evidence type="ECO:0000313" key="4">
    <source>
        <dbReference type="Proteomes" id="UP000225379"/>
    </source>
</evidence>
<feature type="domain" description="Glycosyltransferase subfamily 4-like N-terminal" evidence="2">
    <location>
        <begin position="14"/>
        <end position="141"/>
    </location>
</feature>
<dbReference type="Gene3D" id="3.40.50.2000">
    <property type="entry name" value="Glycogen Phosphorylase B"/>
    <property type="match status" value="2"/>
</dbReference>
<feature type="domain" description="Glycosyl transferase family 1" evidence="1">
    <location>
        <begin position="177"/>
        <end position="338"/>
    </location>
</feature>
<dbReference type="InterPro" id="IPR028098">
    <property type="entry name" value="Glyco_trans_4-like_N"/>
</dbReference>
<accession>A0A2B8B927</accession>
<proteinExistence type="predicted"/>
<dbReference type="InterPro" id="IPR001296">
    <property type="entry name" value="Glyco_trans_1"/>
</dbReference>
<evidence type="ECO:0000259" key="2">
    <source>
        <dbReference type="Pfam" id="PF13439"/>
    </source>
</evidence>
<dbReference type="Pfam" id="PF00534">
    <property type="entry name" value="Glycos_transf_1"/>
    <property type="match status" value="1"/>
</dbReference>
<dbReference type="EMBL" id="PDKW01000042">
    <property type="protein sequence ID" value="PGH55236.1"/>
    <property type="molecule type" value="Genomic_DNA"/>
</dbReference>
<evidence type="ECO:0008006" key="5">
    <source>
        <dbReference type="Google" id="ProtNLM"/>
    </source>
</evidence>
<dbReference type="GO" id="GO:0016757">
    <property type="term" value="F:glycosyltransferase activity"/>
    <property type="evidence" value="ECO:0007669"/>
    <property type="project" value="InterPro"/>
</dbReference>
<keyword evidence="4" id="KW-1185">Reference proteome</keyword>
<name>A0A2B8B927_9PROT</name>
<comment type="caution">
    <text evidence="3">The sequence shown here is derived from an EMBL/GenBank/DDBJ whole genome shotgun (WGS) entry which is preliminary data.</text>
</comment>
<protein>
    <recommendedName>
        <fullName evidence="5">Glycosyl transferase</fullName>
    </recommendedName>
</protein>
<reference evidence="4" key="1">
    <citation type="submission" date="2017-10" db="EMBL/GenBank/DDBJ databases">
        <authorList>
            <person name="Kravchenko I.K."/>
            <person name="Grouzdev D.S."/>
        </authorList>
    </citation>
    <scope>NUCLEOTIDE SEQUENCE [LARGE SCALE GENOMIC DNA]</scope>
    <source>
        <strain evidence="4">B2</strain>
    </source>
</reference>
<evidence type="ECO:0000313" key="3">
    <source>
        <dbReference type="EMBL" id="PGH55236.1"/>
    </source>
</evidence>
<dbReference type="OrthoDB" id="9771846at2"/>
<dbReference type="Pfam" id="PF13439">
    <property type="entry name" value="Glyco_transf_4"/>
    <property type="match status" value="1"/>
</dbReference>
<sequence length="370" mass="40621">MPRVLHVLNALQRSGAEVMLAVATPHFRDAGYDTHVLSTGSERGVFAPALERAGCIVHHLPFERTPGYARLFRRLLTEVKPDVVHVHCERAALLYAALAGPATRVVRTIHAWFDFTGPLRLRKGVERWLCHRVFGVSHVVPSPSVRVNERRRFMNDTALCPNWYDDTRFFPPTDAERQAARRDFGFAPDDLVVVSIGNHEPVKNYHSALQAIGRFRAERRVRFLHVGRSVDPATGDSLAQLAARLGLSDRACFVGQSDDVPRHLHAADLHMMPSLREGFGMAAVEAMASGLPQILADVPGLADFRGIAPGVIHVPPTMEGLAAGLETMSATTDGEHRRNAAGIAEAARSRFSTGVGVARYLRLYGGLRSD</sequence>
<dbReference type="Proteomes" id="UP000225379">
    <property type="component" value="Unassembled WGS sequence"/>
</dbReference>
<organism evidence="3 4">
    <name type="scientific">Azospirillum palustre</name>
    <dbReference type="NCBI Taxonomy" id="2044885"/>
    <lineage>
        <taxon>Bacteria</taxon>
        <taxon>Pseudomonadati</taxon>
        <taxon>Pseudomonadota</taxon>
        <taxon>Alphaproteobacteria</taxon>
        <taxon>Rhodospirillales</taxon>
        <taxon>Azospirillaceae</taxon>
        <taxon>Azospirillum</taxon>
    </lineage>
</organism>
<gene>
    <name evidence="3" type="ORF">CRT60_18025</name>
</gene>
<evidence type="ECO:0000259" key="1">
    <source>
        <dbReference type="Pfam" id="PF00534"/>
    </source>
</evidence>
<dbReference type="AlphaFoldDB" id="A0A2B8B927"/>
<dbReference type="RefSeq" id="WP_098737954.1">
    <property type="nucleotide sequence ID" value="NZ_PDKW01000042.1"/>
</dbReference>
<dbReference type="SUPFAM" id="SSF53756">
    <property type="entry name" value="UDP-Glycosyltransferase/glycogen phosphorylase"/>
    <property type="match status" value="1"/>
</dbReference>